<accession>A0A915PNR2</accession>
<keyword evidence="1" id="KW-1185">Reference proteome</keyword>
<dbReference type="WBParaSite" id="sdigi.contig293.g7152.t1">
    <property type="protein sequence ID" value="sdigi.contig293.g7152.t1"/>
    <property type="gene ID" value="sdigi.contig293.g7152"/>
</dbReference>
<reference evidence="2" key="1">
    <citation type="submission" date="2022-11" db="UniProtKB">
        <authorList>
            <consortium name="WormBaseParasite"/>
        </authorList>
    </citation>
    <scope>IDENTIFICATION</scope>
</reference>
<organism evidence="1 2">
    <name type="scientific">Setaria digitata</name>
    <dbReference type="NCBI Taxonomy" id="48799"/>
    <lineage>
        <taxon>Eukaryota</taxon>
        <taxon>Metazoa</taxon>
        <taxon>Ecdysozoa</taxon>
        <taxon>Nematoda</taxon>
        <taxon>Chromadorea</taxon>
        <taxon>Rhabditida</taxon>
        <taxon>Spirurina</taxon>
        <taxon>Spiruromorpha</taxon>
        <taxon>Filarioidea</taxon>
        <taxon>Setariidae</taxon>
        <taxon>Setaria</taxon>
    </lineage>
</organism>
<dbReference type="Proteomes" id="UP000887581">
    <property type="component" value="Unplaced"/>
</dbReference>
<proteinExistence type="predicted"/>
<evidence type="ECO:0000313" key="1">
    <source>
        <dbReference type="Proteomes" id="UP000887581"/>
    </source>
</evidence>
<name>A0A915PNR2_9BILA</name>
<protein>
    <submittedName>
        <fullName evidence="2">Dof-type domain-containing protein</fullName>
    </submittedName>
</protein>
<sequence length="182" mass="20791">MAAVEVVKSVISQKLMPREACEFCRRARNRHKTNRKAKEFWCRSRRFRRDSAEWKNKKSQQRPLPLAVLAKHDGSRGSGEISDQVGVEINPKLKGLVDLFEKENEIEEVPSPENSGSIVLESAKNIEAVEEHLLRPTALTYPKDQLSRDTVLVKVSKPTEKPSLEHFKIPQTILQQCSNLLH</sequence>
<evidence type="ECO:0000313" key="2">
    <source>
        <dbReference type="WBParaSite" id="sdigi.contig293.g7152.t1"/>
    </source>
</evidence>
<dbReference type="AlphaFoldDB" id="A0A915PNR2"/>